<accession>A0A224YGW0</accession>
<name>A0A224YGW0_9ACAR</name>
<dbReference type="EMBL" id="GFPF01001854">
    <property type="protein sequence ID" value="MAA13000.1"/>
    <property type="molecule type" value="Transcribed_RNA"/>
</dbReference>
<protein>
    <submittedName>
        <fullName evidence="1">Uncharacterized protein</fullName>
    </submittedName>
</protein>
<organism evidence="1">
    <name type="scientific">Rhipicephalus zambeziensis</name>
    <dbReference type="NCBI Taxonomy" id="60191"/>
    <lineage>
        <taxon>Eukaryota</taxon>
        <taxon>Metazoa</taxon>
        <taxon>Ecdysozoa</taxon>
        <taxon>Arthropoda</taxon>
        <taxon>Chelicerata</taxon>
        <taxon>Arachnida</taxon>
        <taxon>Acari</taxon>
        <taxon>Parasitiformes</taxon>
        <taxon>Ixodida</taxon>
        <taxon>Ixodoidea</taxon>
        <taxon>Ixodidae</taxon>
        <taxon>Rhipicephalinae</taxon>
        <taxon>Rhipicephalus</taxon>
        <taxon>Rhipicephalus</taxon>
    </lineage>
</organism>
<reference evidence="1" key="1">
    <citation type="journal article" date="2017" name="Parasit. Vectors">
        <title>Sialotranscriptomics of Rhipicephalus zambeziensis reveals intricate expression profiles of secretory proteins and suggests tight temporal transcriptional regulation during blood-feeding.</title>
        <authorList>
            <person name="de Castro M.H."/>
            <person name="de Klerk D."/>
            <person name="Pienaar R."/>
            <person name="Rees D.J.G."/>
            <person name="Mans B.J."/>
        </authorList>
    </citation>
    <scope>NUCLEOTIDE SEQUENCE</scope>
    <source>
        <tissue evidence="1">Salivary glands</tissue>
    </source>
</reference>
<dbReference type="AlphaFoldDB" id="A0A224YGW0"/>
<evidence type="ECO:0000313" key="1">
    <source>
        <dbReference type="EMBL" id="MAA13000.1"/>
    </source>
</evidence>
<proteinExistence type="predicted"/>
<sequence>MQFGVQSTDGKATQTSKKGLCTEAEGPPMFALGAQVRLVFLSEQVTEVRLASRQADAIQLRNSIGVSRRHDGGVDQCLAVQRSSSHWSTMAMNSAVPEHPSKPGSPSSIAKGLEDSGTCCLSFPCSAVKVS</sequence>